<dbReference type="Proteomes" id="UP001652625">
    <property type="component" value="Chromosome 02"/>
</dbReference>
<keyword evidence="2" id="KW-0479">Metal-binding</keyword>
<reference evidence="5" key="2">
    <citation type="submission" date="2025-08" db="UniProtKB">
        <authorList>
            <consortium name="RefSeq"/>
        </authorList>
    </citation>
    <scope>IDENTIFICATION</scope>
</reference>
<keyword evidence="4" id="KW-1185">Reference proteome</keyword>
<proteinExistence type="predicted"/>
<evidence type="ECO:0000256" key="2">
    <source>
        <dbReference type="ARBA" id="ARBA00022723"/>
    </source>
</evidence>
<evidence type="ECO:0000313" key="5">
    <source>
        <dbReference type="RefSeq" id="XP_065645462.1"/>
    </source>
</evidence>
<dbReference type="Pfam" id="PF13359">
    <property type="entry name" value="DDE_Tnp_4"/>
    <property type="match status" value="1"/>
</dbReference>
<protein>
    <submittedName>
        <fullName evidence="5">Nuclease HARBI1</fullName>
    </submittedName>
</protein>
<dbReference type="RefSeq" id="XP_065645462.1">
    <property type="nucleotide sequence ID" value="XM_065789390.1"/>
</dbReference>
<comment type="cofactor">
    <cofactor evidence="1">
        <name>a divalent metal cation</name>
        <dbReference type="ChEBI" id="CHEBI:60240"/>
    </cofactor>
</comment>
<dbReference type="GeneID" id="136075941"/>
<gene>
    <name evidence="5" type="primary">LOC136075941</name>
</gene>
<name>A0ABM4B996_HYDVU</name>
<accession>A0ABM4B996</accession>
<dbReference type="InterPro" id="IPR027806">
    <property type="entry name" value="HARBI1_dom"/>
</dbReference>
<evidence type="ECO:0000313" key="4">
    <source>
        <dbReference type="Proteomes" id="UP001652625"/>
    </source>
</evidence>
<evidence type="ECO:0000256" key="1">
    <source>
        <dbReference type="ARBA" id="ARBA00001968"/>
    </source>
</evidence>
<feature type="domain" description="DDE Tnp4" evidence="3">
    <location>
        <begin position="44"/>
        <end position="174"/>
    </location>
</feature>
<reference evidence="4" key="1">
    <citation type="submission" date="2025-05" db="UniProtKB">
        <authorList>
            <consortium name="RefSeq"/>
        </authorList>
    </citation>
    <scope>NUCLEOTIDE SEQUENCE [LARGE SCALE GENOMIC DNA]</scope>
</reference>
<organism evidence="4 5">
    <name type="scientific">Hydra vulgaris</name>
    <name type="common">Hydra</name>
    <name type="synonym">Hydra attenuata</name>
    <dbReference type="NCBI Taxonomy" id="6087"/>
    <lineage>
        <taxon>Eukaryota</taxon>
        <taxon>Metazoa</taxon>
        <taxon>Cnidaria</taxon>
        <taxon>Hydrozoa</taxon>
        <taxon>Hydroidolina</taxon>
        <taxon>Anthoathecata</taxon>
        <taxon>Aplanulata</taxon>
        <taxon>Hydridae</taxon>
        <taxon>Hydra</taxon>
    </lineage>
</organism>
<evidence type="ECO:0000259" key="3">
    <source>
        <dbReference type="Pfam" id="PF13359"/>
    </source>
</evidence>
<sequence length="231" mass="26527">MGHFLDSLFCQREEVAHWPDPVDSLPSKIYHVAQIPSKCGCIGGGHIRIILPSKDEDAFFNRHQFNYLELVLINVLCDPDLFIYYVYANGPGRWYDSRVGFNFTEFVTNEFEVLCESTLWDAFKVRSLQIFPGAVLLGDQGYTCNNWLIAPYSDNQTAFKRRFNNAHRKTRNAAKLILCACMIHNMCIKVGDEGENLPEIPSTALFFQVRDDTKDEVQTSARRDQILQLFS</sequence>